<evidence type="ECO:0000313" key="1">
    <source>
        <dbReference type="EMBL" id="CAL1406336.1"/>
    </source>
</evidence>
<organism evidence="1 2">
    <name type="scientific">Linum trigynum</name>
    <dbReference type="NCBI Taxonomy" id="586398"/>
    <lineage>
        <taxon>Eukaryota</taxon>
        <taxon>Viridiplantae</taxon>
        <taxon>Streptophyta</taxon>
        <taxon>Embryophyta</taxon>
        <taxon>Tracheophyta</taxon>
        <taxon>Spermatophyta</taxon>
        <taxon>Magnoliopsida</taxon>
        <taxon>eudicotyledons</taxon>
        <taxon>Gunneridae</taxon>
        <taxon>Pentapetalae</taxon>
        <taxon>rosids</taxon>
        <taxon>fabids</taxon>
        <taxon>Malpighiales</taxon>
        <taxon>Linaceae</taxon>
        <taxon>Linum</taxon>
    </lineage>
</organism>
<accession>A0AAV2G768</accession>
<dbReference type="AlphaFoldDB" id="A0AAV2G768"/>
<proteinExistence type="predicted"/>
<name>A0AAV2G768_9ROSI</name>
<evidence type="ECO:0008006" key="3">
    <source>
        <dbReference type="Google" id="ProtNLM"/>
    </source>
</evidence>
<dbReference type="EMBL" id="OZ034821">
    <property type="protein sequence ID" value="CAL1406336.1"/>
    <property type="molecule type" value="Genomic_DNA"/>
</dbReference>
<dbReference type="Proteomes" id="UP001497516">
    <property type="component" value="Chromosome 8"/>
</dbReference>
<gene>
    <name evidence="1" type="ORF">LTRI10_LOCUS46069</name>
</gene>
<sequence length="79" mass="9044">MISTSMNNSIEVMKEMVLAEMTVLKEEVAELKSEVMLVKRVMANRPAATQPTSTMEILRPKSFKGLRKARELENFLWSL</sequence>
<evidence type="ECO:0000313" key="2">
    <source>
        <dbReference type="Proteomes" id="UP001497516"/>
    </source>
</evidence>
<protein>
    <recommendedName>
        <fullName evidence="3">Ty3-gypsy retrotransposon protein</fullName>
    </recommendedName>
</protein>
<keyword evidence="2" id="KW-1185">Reference proteome</keyword>
<reference evidence="1 2" key="1">
    <citation type="submission" date="2024-04" db="EMBL/GenBank/DDBJ databases">
        <authorList>
            <person name="Fracassetti M."/>
        </authorList>
    </citation>
    <scope>NUCLEOTIDE SEQUENCE [LARGE SCALE GENOMIC DNA]</scope>
</reference>